<dbReference type="GO" id="GO:0018580">
    <property type="term" value="F:nitronate monooxygenase activity"/>
    <property type="evidence" value="ECO:0007669"/>
    <property type="project" value="InterPro"/>
</dbReference>
<dbReference type="KEGG" id="schj:DDV21_001760"/>
<evidence type="ECO:0000313" key="10">
    <source>
        <dbReference type="Proteomes" id="UP000262901"/>
    </source>
</evidence>
<dbReference type="EMBL" id="QVQY01000038">
    <property type="protein sequence ID" value="RFU50205.1"/>
    <property type="molecule type" value="Genomic_DNA"/>
</dbReference>
<dbReference type="AlphaFoldDB" id="A0A372KKE9"/>
<reference evidence="8 10" key="2">
    <citation type="submission" date="2018-08" db="EMBL/GenBank/DDBJ databases">
        <title>Draft genome of Streptococcus sp. nov. Z1.</title>
        <authorList>
            <person name="Tian Z."/>
        </authorList>
    </citation>
    <scope>NUCLEOTIDE SEQUENCE [LARGE SCALE GENOMIC DNA]</scope>
    <source>
        <strain evidence="8">Z1</strain>
        <strain evidence="10">Z1(2018)</strain>
    </source>
</reference>
<evidence type="ECO:0000313" key="6">
    <source>
        <dbReference type="EMBL" id="AXQ77885.1"/>
    </source>
</evidence>
<dbReference type="Proteomes" id="UP000262901">
    <property type="component" value="Unassembled WGS sequence"/>
</dbReference>
<dbReference type="Proteomes" id="UP000264056">
    <property type="component" value="Unassembled WGS sequence"/>
</dbReference>
<dbReference type="EMBL" id="QVQZ01000037">
    <property type="protein sequence ID" value="RFU52384.1"/>
    <property type="molecule type" value="Genomic_DNA"/>
</dbReference>
<evidence type="ECO:0000313" key="7">
    <source>
        <dbReference type="EMBL" id="RFU50205.1"/>
    </source>
</evidence>
<dbReference type="CDD" id="cd04730">
    <property type="entry name" value="NPD_like"/>
    <property type="match status" value="1"/>
</dbReference>
<dbReference type="SUPFAM" id="SSF51412">
    <property type="entry name" value="Inosine monophosphate dehydrogenase (IMPDH)"/>
    <property type="match status" value="1"/>
</dbReference>
<dbReference type="InterPro" id="IPR013785">
    <property type="entry name" value="Aldolase_TIM"/>
</dbReference>
<name>A0A372KKE9_9STRE</name>
<dbReference type="Pfam" id="PF03060">
    <property type="entry name" value="NMO"/>
    <property type="match status" value="1"/>
</dbReference>
<protein>
    <recommendedName>
        <fullName evidence="2">Probable nitronate monooxygenase</fullName>
    </recommendedName>
</protein>
<evidence type="ECO:0000256" key="3">
    <source>
        <dbReference type="ARBA" id="ARBA00022630"/>
    </source>
</evidence>
<dbReference type="Proteomes" id="UP000246115">
    <property type="component" value="Chromosome"/>
</dbReference>
<evidence type="ECO:0000256" key="5">
    <source>
        <dbReference type="ARBA" id="ARBA00023002"/>
    </source>
</evidence>
<evidence type="ECO:0000313" key="9">
    <source>
        <dbReference type="Proteomes" id="UP000246115"/>
    </source>
</evidence>
<organism evidence="8 10">
    <name type="scientific">Streptococcus chenjunshii</name>
    <dbReference type="NCBI Taxonomy" id="2173853"/>
    <lineage>
        <taxon>Bacteria</taxon>
        <taxon>Bacillati</taxon>
        <taxon>Bacillota</taxon>
        <taxon>Bacilli</taxon>
        <taxon>Lactobacillales</taxon>
        <taxon>Streptococcaceae</taxon>
        <taxon>Streptococcus</taxon>
    </lineage>
</organism>
<dbReference type="Gene3D" id="3.20.20.70">
    <property type="entry name" value="Aldolase class I"/>
    <property type="match status" value="1"/>
</dbReference>
<evidence type="ECO:0000256" key="1">
    <source>
        <dbReference type="ARBA" id="ARBA00003535"/>
    </source>
</evidence>
<keyword evidence="11" id="KW-1185">Reference proteome</keyword>
<accession>A0A372KKE9</accession>
<reference evidence="6" key="4">
    <citation type="journal article" date="2019" name="Int. J. Syst. Evol. Microbiol.">
        <title>Streptococcus chenjunshii sp. nov. isolated from feces of Tibetan antelopes.</title>
        <authorList>
            <person name="Tian Z."/>
            <person name="Lu S."/>
            <person name="Jin D."/>
            <person name="Yang J."/>
            <person name="Pu J."/>
            <person name="Lai X.H."/>
            <person name="Bai X.N."/>
            <person name="Wu X.M."/>
            <person name="Li J."/>
            <person name="Wang S."/>
            <person name="Xu J."/>
        </authorList>
    </citation>
    <scope>NUCLEOTIDE SEQUENCE</scope>
    <source>
        <strain evidence="6">Z15</strain>
    </source>
</reference>
<dbReference type="PANTHER" id="PTHR32332">
    <property type="entry name" value="2-NITROPROPANE DIOXYGENASE"/>
    <property type="match status" value="1"/>
</dbReference>
<gene>
    <name evidence="6" type="ORF">DDV21_001760</name>
    <name evidence="7" type="ORF">DDV22_09885</name>
    <name evidence="8" type="ORF">DDV23_09980</name>
</gene>
<keyword evidence="8" id="KW-0503">Monooxygenase</keyword>
<comment type="function">
    <text evidence="1">Nitronate monooxygenase that uses molecular oxygen to catalyze the oxidative denitrification of alkyl nitronates. Acts on propionate 3-nitronate (P3N), the presumed physiological substrate. Probably functions in the detoxification of P3N, a metabolic poison produced by plants and fungi as a defense mechanism.</text>
</comment>
<evidence type="ECO:0000313" key="11">
    <source>
        <dbReference type="Proteomes" id="UP000264056"/>
    </source>
</evidence>
<keyword evidence="5" id="KW-0560">Oxidoreductase</keyword>
<dbReference type="InterPro" id="IPR004136">
    <property type="entry name" value="NMO"/>
</dbReference>
<reference evidence="9" key="3">
    <citation type="submission" date="2018-08" db="EMBL/GenBank/DDBJ databases">
        <title>Streptococcus chenjunshii sp. nov., isolated from stools sample of the Tibetan antelope in the Qinghai-Tibet plateau, China.</title>
        <authorList>
            <person name="Tian Z."/>
        </authorList>
    </citation>
    <scope>NUCLEOTIDE SEQUENCE [LARGE SCALE GENOMIC DNA]</scope>
    <source>
        <strain evidence="9">Z15</strain>
    </source>
</reference>
<evidence type="ECO:0000256" key="2">
    <source>
        <dbReference type="ARBA" id="ARBA00013457"/>
    </source>
</evidence>
<keyword evidence="3" id="KW-0285">Flavoprotein</keyword>
<proteinExistence type="predicted"/>
<keyword evidence="4" id="KW-0288">FMN</keyword>
<sequence length="321" mass="33901">MKNRVTDILGIEKPIIQAPMFWLTNAALVSAVSEAGGLGILGPNAGQKTVTASPEETAEGMRREIQKVKAATQKPFGVNIIVSDNYDTDIFTPPMLKVITEEHVPAVSYVGKANKEIFDLLKAHGIKIIFRDLEPSAESAQTAELYGADIIVATGFDEGGTLPSKVLGTFSIVPLLADSVSVPVLAAGGITDSRTVKAAMALGAEGVYCGSVFIASQESQAAENVKEAIVAAEADELLLFRTVPAYYRSLPGELAHRLLAMDKAGKSEEEINSLMKGTSNMRVGMLNGDMDQGYVSVGTGISLIHEIRPAKEIVAALLADG</sequence>
<accession>A0A346NA40</accession>
<evidence type="ECO:0000313" key="8">
    <source>
        <dbReference type="EMBL" id="RFU52384.1"/>
    </source>
</evidence>
<dbReference type="EMBL" id="CP031733">
    <property type="protein sequence ID" value="AXQ77885.1"/>
    <property type="molecule type" value="Genomic_DNA"/>
</dbReference>
<dbReference type="RefSeq" id="WP_116878954.1">
    <property type="nucleotide sequence ID" value="NZ_CP031733.1"/>
</dbReference>
<dbReference type="PANTHER" id="PTHR32332:SF20">
    <property type="entry name" value="2-NITROPROPANE DIOXYGENASE-LIKE PROTEIN"/>
    <property type="match status" value="1"/>
</dbReference>
<evidence type="ECO:0000256" key="4">
    <source>
        <dbReference type="ARBA" id="ARBA00022643"/>
    </source>
</evidence>
<dbReference type="OrthoDB" id="9778912at2"/>
<reference evidence="7 11" key="1">
    <citation type="submission" date="2018-08" db="EMBL/GenBank/DDBJ databases">
        <title>Draft genome of Streptococcus sp .nov. Z2.</title>
        <authorList>
            <person name="Tian Z."/>
        </authorList>
    </citation>
    <scope>NUCLEOTIDE SEQUENCE [LARGE SCALE GENOMIC DNA]</scope>
    <source>
        <strain evidence="7 11">Z2</strain>
    </source>
</reference>